<comment type="caution">
    <text evidence="1">The sequence shown here is derived from an EMBL/GenBank/DDBJ whole genome shotgun (WGS) entry which is preliminary data.</text>
</comment>
<name>A0AAD3XH18_NEPGR</name>
<protein>
    <submittedName>
        <fullName evidence="1">Uncharacterized protein</fullName>
    </submittedName>
</protein>
<dbReference type="EMBL" id="BSYO01000005">
    <property type="protein sequence ID" value="GMH04289.1"/>
    <property type="molecule type" value="Genomic_DNA"/>
</dbReference>
<reference evidence="1" key="1">
    <citation type="submission" date="2023-05" db="EMBL/GenBank/DDBJ databases">
        <title>Nepenthes gracilis genome sequencing.</title>
        <authorList>
            <person name="Fukushima K."/>
        </authorList>
    </citation>
    <scope>NUCLEOTIDE SEQUENCE</scope>
    <source>
        <strain evidence="1">SING2019-196</strain>
    </source>
</reference>
<gene>
    <name evidence="1" type="ORF">Nepgr_006128</name>
</gene>
<accession>A0AAD3XH18</accession>
<dbReference type="AlphaFoldDB" id="A0AAD3XH18"/>
<keyword evidence="2" id="KW-1185">Reference proteome</keyword>
<evidence type="ECO:0000313" key="1">
    <source>
        <dbReference type="EMBL" id="GMH04289.1"/>
    </source>
</evidence>
<evidence type="ECO:0000313" key="2">
    <source>
        <dbReference type="Proteomes" id="UP001279734"/>
    </source>
</evidence>
<proteinExistence type="predicted"/>
<sequence>MQRWQKGIKELDWQDWLGSELIVRRAALSLQLNVLCGRLSLVTSLSVAHTYRLCILSHRPQFETQVN</sequence>
<organism evidence="1 2">
    <name type="scientific">Nepenthes gracilis</name>
    <name type="common">Slender pitcher plant</name>
    <dbReference type="NCBI Taxonomy" id="150966"/>
    <lineage>
        <taxon>Eukaryota</taxon>
        <taxon>Viridiplantae</taxon>
        <taxon>Streptophyta</taxon>
        <taxon>Embryophyta</taxon>
        <taxon>Tracheophyta</taxon>
        <taxon>Spermatophyta</taxon>
        <taxon>Magnoliopsida</taxon>
        <taxon>eudicotyledons</taxon>
        <taxon>Gunneridae</taxon>
        <taxon>Pentapetalae</taxon>
        <taxon>Caryophyllales</taxon>
        <taxon>Nepenthaceae</taxon>
        <taxon>Nepenthes</taxon>
    </lineage>
</organism>
<dbReference type="Proteomes" id="UP001279734">
    <property type="component" value="Unassembled WGS sequence"/>
</dbReference>